<protein>
    <recommendedName>
        <fullName evidence="3">Motility protein</fullName>
    </recommendedName>
</protein>
<dbReference type="AlphaFoldDB" id="A0A5B1CKQ6"/>
<evidence type="ECO:0008006" key="3">
    <source>
        <dbReference type="Google" id="ProtNLM"/>
    </source>
</evidence>
<comment type="caution">
    <text evidence="1">The sequence shown here is derived from an EMBL/GenBank/DDBJ whole genome shotgun (WGS) entry which is preliminary data.</text>
</comment>
<evidence type="ECO:0000313" key="1">
    <source>
        <dbReference type="EMBL" id="KAA1260120.1"/>
    </source>
</evidence>
<dbReference type="EMBL" id="VRLW01000001">
    <property type="protein sequence ID" value="KAA1260120.1"/>
    <property type="molecule type" value="Genomic_DNA"/>
</dbReference>
<gene>
    <name evidence="1" type="ORF">LF1_26590</name>
</gene>
<dbReference type="RefSeq" id="WP_068263135.1">
    <property type="nucleotide sequence ID" value="NZ_LWSK01000044.1"/>
</dbReference>
<dbReference type="OrthoDB" id="282446at2"/>
<dbReference type="Proteomes" id="UP000322699">
    <property type="component" value="Unassembled WGS sequence"/>
</dbReference>
<accession>A0A5B1CKQ6</accession>
<evidence type="ECO:0000313" key="2">
    <source>
        <dbReference type="Proteomes" id="UP000322699"/>
    </source>
</evidence>
<reference evidence="1 2" key="1">
    <citation type="submission" date="2019-08" db="EMBL/GenBank/DDBJ databases">
        <title>Deep-cultivation of Planctomycetes and their phenomic and genomic characterization uncovers novel biology.</title>
        <authorList>
            <person name="Wiegand S."/>
            <person name="Jogler M."/>
            <person name="Boedeker C."/>
            <person name="Pinto D."/>
            <person name="Vollmers J."/>
            <person name="Rivas-Marin E."/>
            <person name="Kohn T."/>
            <person name="Peeters S.H."/>
            <person name="Heuer A."/>
            <person name="Rast P."/>
            <person name="Oberbeckmann S."/>
            <person name="Bunk B."/>
            <person name="Jeske O."/>
            <person name="Meyerdierks A."/>
            <person name="Storesund J.E."/>
            <person name="Kallscheuer N."/>
            <person name="Luecker S."/>
            <person name="Lage O.M."/>
            <person name="Pohl T."/>
            <person name="Merkel B.J."/>
            <person name="Hornburger P."/>
            <person name="Mueller R.-W."/>
            <person name="Bruemmer F."/>
            <person name="Labrenz M."/>
            <person name="Spormann A.M."/>
            <person name="Op Den Camp H."/>
            <person name="Overmann J."/>
            <person name="Amann R."/>
            <person name="Jetten M.S.M."/>
            <person name="Mascher T."/>
            <person name="Medema M.H."/>
            <person name="Devos D.P."/>
            <person name="Kaster A.-K."/>
            <person name="Ovreas L."/>
            <person name="Rohde M."/>
            <person name="Galperin M.Y."/>
            <person name="Jogler C."/>
        </authorList>
    </citation>
    <scope>NUCLEOTIDE SEQUENCE [LARGE SCALE GENOMIC DNA]</scope>
    <source>
        <strain evidence="1 2">LF1</strain>
    </source>
</reference>
<sequence>MSSIPPAVSAALSVQQQSTAAKINVAVMAKQLDAQRQAGDAINQILESTVQASKQIAAGHLDVKA</sequence>
<organism evidence="1 2">
    <name type="scientific">Rubripirellula obstinata</name>
    <dbReference type="NCBI Taxonomy" id="406547"/>
    <lineage>
        <taxon>Bacteria</taxon>
        <taxon>Pseudomonadati</taxon>
        <taxon>Planctomycetota</taxon>
        <taxon>Planctomycetia</taxon>
        <taxon>Pirellulales</taxon>
        <taxon>Pirellulaceae</taxon>
        <taxon>Rubripirellula</taxon>
    </lineage>
</organism>
<proteinExistence type="predicted"/>
<name>A0A5B1CKQ6_9BACT</name>
<keyword evidence="2" id="KW-1185">Reference proteome</keyword>